<organism evidence="1 2">
    <name type="scientific">Mesonia algae</name>
    <dbReference type="NCBI Taxonomy" id="213248"/>
    <lineage>
        <taxon>Bacteria</taxon>
        <taxon>Pseudomonadati</taxon>
        <taxon>Bacteroidota</taxon>
        <taxon>Flavobacteriia</taxon>
        <taxon>Flavobacteriales</taxon>
        <taxon>Flavobacteriaceae</taxon>
        <taxon>Mesonia</taxon>
    </lineage>
</organism>
<dbReference type="AlphaFoldDB" id="A0A2W7IBS9"/>
<dbReference type="PANTHER" id="PTHR45752">
    <property type="entry name" value="LEUCINE-RICH REPEAT-CONTAINING"/>
    <property type="match status" value="1"/>
</dbReference>
<dbReference type="Proteomes" id="UP000249542">
    <property type="component" value="Unassembled WGS sequence"/>
</dbReference>
<dbReference type="InterPro" id="IPR001611">
    <property type="entry name" value="Leu-rich_rpt"/>
</dbReference>
<evidence type="ECO:0008006" key="3">
    <source>
        <dbReference type="Google" id="ProtNLM"/>
    </source>
</evidence>
<name>A0A2W7IBS9_9FLAO</name>
<dbReference type="Gene3D" id="3.80.10.10">
    <property type="entry name" value="Ribonuclease Inhibitor"/>
    <property type="match status" value="3"/>
</dbReference>
<evidence type="ECO:0000313" key="1">
    <source>
        <dbReference type="EMBL" id="PZW42465.1"/>
    </source>
</evidence>
<dbReference type="InterPro" id="IPR032675">
    <property type="entry name" value="LRR_dom_sf"/>
</dbReference>
<dbReference type="Pfam" id="PF00560">
    <property type="entry name" value="LRR_1"/>
    <property type="match status" value="1"/>
</dbReference>
<sequence length="791" mass="90290">MILDLSNLNQYYKQLQSQPNYPKAYLYELFAVGKTSRDEIIVAEITETIEQYVTAEIIAAFKTRNKLPEDGENSGEILETLLKYGLKDPLFPIGKIYNAFQFSLLSIRTKSIAEILEKQPDLISRLNGVTRLKIANVFTNGLPKEICDITSLTGLNIKGDYQALPVSIGNLQQLESVTLELPKLASFPESFWFLKNIKELELSDIETDFQASLQLEKLTKLEELGFYVVNLKDTSQLQLPSSLKELDFIRLEHLTQLPASISTLVNLEKFNLFKCPLLVEIPKVFHNLNKLFVLKFKAVPLIKTIEDNQIFTKKCEYITLDDSLQIVPGSSPIPNTELLVRDTKTLNYVLSHPERFTSLEKIIIQYITDFSEVTLGFGQLTTLKAIDIHQGIHMETLFQDIEKCTQLRYLKMYGASIESIPEGLKDLEYLDFLSFNSCRELVLNAANLPSKIKELYLFDIKAYVPAEKLLEAEQAYFGNLAIEEPKVLFSNLITKSLHFSGINECENTQEDLTQYLPKPKLLTTLKAYTNTGHFKDVLHYCTNLEHLHLDNNEASLGTLTSLPAPKLKYFKLDFYKGDNLESIIKNMPNLEGLNMAHYDVSTTFPKVTLPNLKALDLSYTTFESLETLEAPVLESIYIALSYQFGMEAYAKLNQFKALKKLSFRGISDEVNSIPESISELKLTEFLINHKFEVLPEFIQHMTTLKTLSLGGNDFVDLPTWIADLPHLERLDIDGCKFENAVPEYFQKLKLKELKYYISGFDGYNMNPKKYNNLITPGYTKLKKEFSKEANV</sequence>
<proteinExistence type="predicted"/>
<reference evidence="1 2" key="1">
    <citation type="submission" date="2018-06" db="EMBL/GenBank/DDBJ databases">
        <title>Genomic Encyclopedia of Archaeal and Bacterial Type Strains, Phase II (KMG-II): from individual species to whole genera.</title>
        <authorList>
            <person name="Goeker M."/>
        </authorList>
    </citation>
    <scope>NUCLEOTIDE SEQUENCE [LARGE SCALE GENOMIC DNA]</scope>
    <source>
        <strain evidence="1 2">DSM 15361</strain>
    </source>
</reference>
<accession>A0A2W7IBS9</accession>
<gene>
    <name evidence="1" type="ORF">LX95_00777</name>
</gene>
<evidence type="ECO:0000313" key="2">
    <source>
        <dbReference type="Proteomes" id="UP000249542"/>
    </source>
</evidence>
<dbReference type="SUPFAM" id="SSF52058">
    <property type="entry name" value="L domain-like"/>
    <property type="match status" value="2"/>
</dbReference>
<keyword evidence="2" id="KW-1185">Reference proteome</keyword>
<dbReference type="PANTHER" id="PTHR45752:SF195">
    <property type="entry name" value="LEUCINE-RICH REPEAT (LRR) FAMILY PROTEIN-RELATED"/>
    <property type="match status" value="1"/>
</dbReference>
<comment type="caution">
    <text evidence="1">The sequence shown here is derived from an EMBL/GenBank/DDBJ whole genome shotgun (WGS) entry which is preliminary data.</text>
</comment>
<dbReference type="EMBL" id="QKYV01000002">
    <property type="protein sequence ID" value="PZW42465.1"/>
    <property type="molecule type" value="Genomic_DNA"/>
</dbReference>
<dbReference type="InterPro" id="IPR050715">
    <property type="entry name" value="LRR-SigEffector_domain"/>
</dbReference>
<protein>
    <recommendedName>
        <fullName evidence="3">Leucine rich repeat (LRR) protein</fullName>
    </recommendedName>
</protein>
<dbReference type="RefSeq" id="WP_111540124.1">
    <property type="nucleotide sequence ID" value="NZ_QKYV01000002.1"/>
</dbReference>